<evidence type="ECO:0000256" key="2">
    <source>
        <dbReference type="SAM" id="Phobius"/>
    </source>
</evidence>
<protein>
    <recommendedName>
        <fullName evidence="3">EamA domain-containing protein</fullName>
    </recommendedName>
</protein>
<keyword evidence="2" id="KW-1133">Transmembrane helix</keyword>
<feature type="transmembrane region" description="Helical" evidence="2">
    <location>
        <begin position="132"/>
        <end position="152"/>
    </location>
</feature>
<comment type="similarity">
    <text evidence="1">Belongs to the EamA transporter family.</text>
</comment>
<feature type="transmembrane region" description="Helical" evidence="2">
    <location>
        <begin position="20"/>
        <end position="37"/>
    </location>
</feature>
<dbReference type="AlphaFoldDB" id="B9E3I7"/>
<name>B9E3I7_CLOK1</name>
<dbReference type="SUPFAM" id="SSF103481">
    <property type="entry name" value="Multidrug resistance efflux transporter EmrE"/>
    <property type="match status" value="2"/>
</dbReference>
<dbReference type="GO" id="GO:0016020">
    <property type="term" value="C:membrane"/>
    <property type="evidence" value="ECO:0007669"/>
    <property type="project" value="InterPro"/>
</dbReference>
<accession>B9E3I7</accession>
<dbReference type="InterPro" id="IPR000620">
    <property type="entry name" value="EamA_dom"/>
</dbReference>
<keyword evidence="2" id="KW-0472">Membrane</keyword>
<evidence type="ECO:0000313" key="5">
    <source>
        <dbReference type="Proteomes" id="UP000007969"/>
    </source>
</evidence>
<proteinExistence type="inferred from homology"/>
<evidence type="ECO:0000256" key="1">
    <source>
        <dbReference type="ARBA" id="ARBA00007362"/>
    </source>
</evidence>
<feature type="domain" description="EamA" evidence="3">
    <location>
        <begin position="160"/>
        <end position="294"/>
    </location>
</feature>
<dbReference type="EMBL" id="AP009049">
    <property type="protein sequence ID" value="BAH07062.1"/>
    <property type="molecule type" value="Genomic_DNA"/>
</dbReference>
<sequence length="297" mass="32838">MIRGEKALEKQLTRINPKVLLLMGVFGVSFSSIFIKYSNAPSLVIATYRLGWTVLILFPLIGMKFRGEILKLKKDDILWNILSGFFLAVHFSLWFESLKFTSVASSTVLVSTEVIFSALGFVLVFKGRINRYGILAIIITFLGSIVIAANDYGGGKNVLYGDALALLAAVMVAVYTLIGRKQRDHLSTTVYTFVTYSACFITLIIFDFISYTPIYGYGINEIILGLLLGISCTLLGHSVFSWCLKYLSPSYVSSAKLLEPVFASILAALIYGEIPQISQIIGSIIVIGGVYMYSRYE</sequence>
<dbReference type="Proteomes" id="UP000007969">
    <property type="component" value="Chromosome"/>
</dbReference>
<gene>
    <name evidence="4" type="ordered locus">CKR_2011</name>
</gene>
<feature type="transmembrane region" description="Helical" evidence="2">
    <location>
        <begin position="222"/>
        <end position="244"/>
    </location>
</feature>
<dbReference type="HOGENOM" id="CLU_033863_0_2_9"/>
<dbReference type="KEGG" id="ckr:CKR_2011"/>
<dbReference type="PANTHER" id="PTHR22911:SF76">
    <property type="entry name" value="EAMA DOMAIN-CONTAINING PROTEIN"/>
    <property type="match status" value="1"/>
</dbReference>
<evidence type="ECO:0000313" key="4">
    <source>
        <dbReference type="EMBL" id="BAH07062.1"/>
    </source>
</evidence>
<feature type="transmembrane region" description="Helical" evidence="2">
    <location>
        <begin position="43"/>
        <end position="65"/>
    </location>
</feature>
<keyword evidence="2" id="KW-0812">Transmembrane</keyword>
<reference evidence="5" key="1">
    <citation type="submission" date="2005-09" db="EMBL/GenBank/DDBJ databases">
        <title>Complete genome sequence of Clostridium kluyveri and comparative genomics of Clostridia species.</title>
        <authorList>
            <person name="Inui M."/>
            <person name="Nonaka H."/>
            <person name="Shinoda Y."/>
            <person name="Ikenaga Y."/>
            <person name="Abe M."/>
            <person name="Naito K."/>
            <person name="Vertes A.A."/>
            <person name="Yukawa H."/>
        </authorList>
    </citation>
    <scope>NUCLEOTIDE SEQUENCE [LARGE SCALE GENOMIC DNA]</scope>
    <source>
        <strain evidence="5">NBRC 12016</strain>
    </source>
</reference>
<feature type="transmembrane region" description="Helical" evidence="2">
    <location>
        <begin position="77"/>
        <end position="95"/>
    </location>
</feature>
<feature type="transmembrane region" description="Helical" evidence="2">
    <location>
        <begin position="158"/>
        <end position="178"/>
    </location>
</feature>
<dbReference type="PANTHER" id="PTHR22911">
    <property type="entry name" value="ACYL-MALONYL CONDENSING ENZYME-RELATED"/>
    <property type="match status" value="1"/>
</dbReference>
<evidence type="ECO:0000259" key="3">
    <source>
        <dbReference type="Pfam" id="PF00892"/>
    </source>
</evidence>
<dbReference type="InterPro" id="IPR037185">
    <property type="entry name" value="EmrE-like"/>
</dbReference>
<organism evidence="4 5">
    <name type="scientific">Clostridium kluyveri (strain NBRC 12016)</name>
    <dbReference type="NCBI Taxonomy" id="583346"/>
    <lineage>
        <taxon>Bacteria</taxon>
        <taxon>Bacillati</taxon>
        <taxon>Bacillota</taxon>
        <taxon>Clostridia</taxon>
        <taxon>Eubacteriales</taxon>
        <taxon>Clostridiaceae</taxon>
        <taxon>Clostridium</taxon>
    </lineage>
</organism>
<feature type="transmembrane region" description="Helical" evidence="2">
    <location>
        <begin position="190"/>
        <end position="210"/>
    </location>
</feature>
<dbReference type="Pfam" id="PF00892">
    <property type="entry name" value="EamA"/>
    <property type="match status" value="2"/>
</dbReference>
<feature type="domain" description="EamA" evidence="3">
    <location>
        <begin position="20"/>
        <end position="147"/>
    </location>
</feature>
<feature type="transmembrane region" description="Helical" evidence="2">
    <location>
        <begin position="107"/>
        <end position="125"/>
    </location>
</feature>